<organism evidence="1 2">
    <name type="scientific">Ixodes persulcatus</name>
    <name type="common">Taiga tick</name>
    <dbReference type="NCBI Taxonomy" id="34615"/>
    <lineage>
        <taxon>Eukaryota</taxon>
        <taxon>Metazoa</taxon>
        <taxon>Ecdysozoa</taxon>
        <taxon>Arthropoda</taxon>
        <taxon>Chelicerata</taxon>
        <taxon>Arachnida</taxon>
        <taxon>Acari</taxon>
        <taxon>Parasitiformes</taxon>
        <taxon>Ixodida</taxon>
        <taxon>Ixodoidea</taxon>
        <taxon>Ixodidae</taxon>
        <taxon>Ixodinae</taxon>
        <taxon>Ixodes</taxon>
    </lineage>
</organism>
<proteinExistence type="predicted"/>
<keyword evidence="2" id="KW-1185">Reference proteome</keyword>
<sequence>MHIVNVFLVTLQFLSGTAFDLWPGFIGADLPGTRDPINLDGISPFIDVSSAKNGDKHQATEAINFSVINQLHLGHSGTSTSTPASSHWPRRLASSPWIVRGHESPKIAPYKL</sequence>
<evidence type="ECO:0000313" key="2">
    <source>
        <dbReference type="Proteomes" id="UP000805193"/>
    </source>
</evidence>
<dbReference type="EMBL" id="JABSTQ010008298">
    <property type="protein sequence ID" value="KAG0434661.1"/>
    <property type="molecule type" value="Genomic_DNA"/>
</dbReference>
<protein>
    <submittedName>
        <fullName evidence="1">Uncharacterized protein</fullName>
    </submittedName>
</protein>
<evidence type="ECO:0000313" key="1">
    <source>
        <dbReference type="EMBL" id="KAG0434661.1"/>
    </source>
</evidence>
<accession>A0AC60QJG1</accession>
<name>A0AC60QJG1_IXOPE</name>
<gene>
    <name evidence="1" type="ORF">HPB47_018958</name>
</gene>
<reference evidence="1 2" key="1">
    <citation type="journal article" date="2020" name="Cell">
        <title>Large-Scale Comparative Analyses of Tick Genomes Elucidate Their Genetic Diversity and Vector Capacities.</title>
        <authorList>
            <consortium name="Tick Genome and Microbiome Consortium (TIGMIC)"/>
            <person name="Jia N."/>
            <person name="Wang J."/>
            <person name="Shi W."/>
            <person name="Du L."/>
            <person name="Sun Y."/>
            <person name="Zhan W."/>
            <person name="Jiang J.F."/>
            <person name="Wang Q."/>
            <person name="Zhang B."/>
            <person name="Ji P."/>
            <person name="Bell-Sakyi L."/>
            <person name="Cui X.M."/>
            <person name="Yuan T.T."/>
            <person name="Jiang B.G."/>
            <person name="Yang W.F."/>
            <person name="Lam T.T."/>
            <person name="Chang Q.C."/>
            <person name="Ding S.J."/>
            <person name="Wang X.J."/>
            <person name="Zhu J.G."/>
            <person name="Ruan X.D."/>
            <person name="Zhao L."/>
            <person name="Wei J.T."/>
            <person name="Ye R.Z."/>
            <person name="Que T.C."/>
            <person name="Du C.H."/>
            <person name="Zhou Y.H."/>
            <person name="Cheng J.X."/>
            <person name="Dai P.F."/>
            <person name="Guo W.B."/>
            <person name="Han X.H."/>
            <person name="Huang E.J."/>
            <person name="Li L.F."/>
            <person name="Wei W."/>
            <person name="Gao Y.C."/>
            <person name="Liu J.Z."/>
            <person name="Shao H.Z."/>
            <person name="Wang X."/>
            <person name="Wang C.C."/>
            <person name="Yang T.C."/>
            <person name="Huo Q.B."/>
            <person name="Li W."/>
            <person name="Chen H.Y."/>
            <person name="Chen S.E."/>
            <person name="Zhou L.G."/>
            <person name="Ni X.B."/>
            <person name="Tian J.H."/>
            <person name="Sheng Y."/>
            <person name="Liu T."/>
            <person name="Pan Y.S."/>
            <person name="Xia L.Y."/>
            <person name="Li J."/>
            <person name="Zhao F."/>
            <person name="Cao W.C."/>
        </authorList>
    </citation>
    <scope>NUCLEOTIDE SEQUENCE [LARGE SCALE GENOMIC DNA]</scope>
    <source>
        <strain evidence="1">Iper-2018</strain>
    </source>
</reference>
<comment type="caution">
    <text evidence="1">The sequence shown here is derived from an EMBL/GenBank/DDBJ whole genome shotgun (WGS) entry which is preliminary data.</text>
</comment>
<dbReference type="Proteomes" id="UP000805193">
    <property type="component" value="Unassembled WGS sequence"/>
</dbReference>